<sequence length="161" mass="16421">MAAACLATLAAAVIPAPGNAAPAVPVAHQATEMPPCPQQLLSMNPDDGSFQAYARQLVSQGNGLTRGPDGSIYASNDLAASLDKILPNGHVIKGFYQGGGTNGGTVSKDGKTLYVTETFTLDAKVLAIDTTTGEPVCGRVGRGSGVADLGRRRVVVRADGR</sequence>
<dbReference type="SUPFAM" id="SSF63829">
    <property type="entry name" value="Calcium-dependent phosphotriesterase"/>
    <property type="match status" value="1"/>
</dbReference>
<dbReference type="InterPro" id="IPR015943">
    <property type="entry name" value="WD40/YVTN_repeat-like_dom_sf"/>
</dbReference>
<keyword evidence="1" id="KW-0732">Signal</keyword>
<evidence type="ECO:0000313" key="2">
    <source>
        <dbReference type="EMBL" id="MXP22399.1"/>
    </source>
</evidence>
<dbReference type="EMBL" id="WMBR01000003">
    <property type="protein sequence ID" value="MXP22399.1"/>
    <property type="molecule type" value="Genomic_DNA"/>
</dbReference>
<evidence type="ECO:0008006" key="4">
    <source>
        <dbReference type="Google" id="ProtNLM"/>
    </source>
</evidence>
<accession>A0A6L7GR32</accession>
<evidence type="ECO:0000256" key="1">
    <source>
        <dbReference type="SAM" id="SignalP"/>
    </source>
</evidence>
<dbReference type="AlphaFoldDB" id="A0A6L7GR32"/>
<gene>
    <name evidence="2" type="ORF">GIY30_13725</name>
</gene>
<dbReference type="RefSeq" id="WP_160902550.1">
    <property type="nucleotide sequence ID" value="NZ_CP102850.1"/>
</dbReference>
<proteinExistence type="predicted"/>
<name>A0A6L7GR32_9ACTN</name>
<evidence type="ECO:0000313" key="3">
    <source>
        <dbReference type="Proteomes" id="UP000475545"/>
    </source>
</evidence>
<keyword evidence="3" id="KW-1185">Reference proteome</keyword>
<comment type="caution">
    <text evidence="2">The sequence shown here is derived from an EMBL/GenBank/DDBJ whole genome shotgun (WGS) entry which is preliminary data.</text>
</comment>
<organism evidence="2 3">
    <name type="scientific">Gordonia mangrovi</name>
    <dbReference type="NCBI Taxonomy" id="2665643"/>
    <lineage>
        <taxon>Bacteria</taxon>
        <taxon>Bacillati</taxon>
        <taxon>Actinomycetota</taxon>
        <taxon>Actinomycetes</taxon>
        <taxon>Mycobacteriales</taxon>
        <taxon>Gordoniaceae</taxon>
        <taxon>Gordonia</taxon>
    </lineage>
</organism>
<dbReference type="Gene3D" id="2.130.10.10">
    <property type="entry name" value="YVTN repeat-like/Quinoprotein amine dehydrogenase"/>
    <property type="match status" value="1"/>
</dbReference>
<dbReference type="Proteomes" id="UP000475545">
    <property type="component" value="Unassembled WGS sequence"/>
</dbReference>
<protein>
    <recommendedName>
        <fullName evidence="4">SMP-30/Gluconolactonase/LRE-like region domain-containing protein</fullName>
    </recommendedName>
</protein>
<reference evidence="2 3" key="1">
    <citation type="submission" date="2019-11" db="EMBL/GenBank/DDBJ databases">
        <title>Gordonia sp. nov., a novel actinobacterium isolated from mangrove soil in Hainan.</title>
        <authorList>
            <person name="Huang X."/>
            <person name="Xie Y."/>
            <person name="Chu X."/>
            <person name="Xiao K."/>
        </authorList>
    </citation>
    <scope>NUCLEOTIDE SEQUENCE [LARGE SCALE GENOMIC DNA]</scope>
    <source>
        <strain evidence="2 3">HNM0687</strain>
    </source>
</reference>
<feature type="chain" id="PRO_5026878791" description="SMP-30/Gluconolactonase/LRE-like region domain-containing protein" evidence="1">
    <location>
        <begin position="21"/>
        <end position="161"/>
    </location>
</feature>
<feature type="signal peptide" evidence="1">
    <location>
        <begin position="1"/>
        <end position="20"/>
    </location>
</feature>